<dbReference type="EMBL" id="CP000733">
    <property type="protein sequence ID" value="ABS77801.2"/>
    <property type="molecule type" value="Genomic_DNA"/>
</dbReference>
<dbReference type="PROSITE" id="PS51459">
    <property type="entry name" value="FIDO"/>
    <property type="match status" value="1"/>
</dbReference>
<feature type="domain" description="Fido" evidence="1">
    <location>
        <begin position="197"/>
        <end position="326"/>
    </location>
</feature>
<dbReference type="InterPro" id="IPR053737">
    <property type="entry name" value="Type_II_TA_Toxin"/>
</dbReference>
<dbReference type="PANTHER" id="PTHR35810">
    <property type="entry name" value="CYTOPLASMIC PROTEIN-RELATED"/>
    <property type="match status" value="1"/>
</dbReference>
<dbReference type="PANTHER" id="PTHR35810:SF1">
    <property type="entry name" value="CYTOPLASMIC PROTEIN"/>
    <property type="match status" value="1"/>
</dbReference>
<dbReference type="HOGENOM" id="CLU_048266_1_0_6"/>
<dbReference type="Pfam" id="PF02661">
    <property type="entry name" value="Fic"/>
    <property type="match status" value="1"/>
</dbReference>
<organism evidence="2 3">
    <name type="scientific">Coxiella burnetii (strain Dugway 5J108-111)</name>
    <dbReference type="NCBI Taxonomy" id="434922"/>
    <lineage>
        <taxon>Bacteria</taxon>
        <taxon>Pseudomonadati</taxon>
        <taxon>Pseudomonadota</taxon>
        <taxon>Gammaproteobacteria</taxon>
        <taxon>Legionellales</taxon>
        <taxon>Coxiellaceae</taxon>
        <taxon>Coxiella</taxon>
    </lineage>
</organism>
<dbReference type="AlphaFoldDB" id="A9KCJ8"/>
<evidence type="ECO:0000313" key="2">
    <source>
        <dbReference type="EMBL" id="ABS77801.2"/>
    </source>
</evidence>
<dbReference type="Gene3D" id="1.20.120.1870">
    <property type="entry name" value="Fic/DOC protein, Fido domain"/>
    <property type="match status" value="1"/>
</dbReference>
<dbReference type="InterPro" id="IPR011204">
    <property type="entry name" value="Virulence_RhuM-like"/>
</dbReference>
<dbReference type="InterPro" id="IPR036597">
    <property type="entry name" value="Fido-like_dom_sf"/>
</dbReference>
<evidence type="ECO:0000259" key="1">
    <source>
        <dbReference type="PROSITE" id="PS51459"/>
    </source>
</evidence>
<protein>
    <submittedName>
        <fullName evidence="2">RhuM</fullName>
    </submittedName>
</protein>
<gene>
    <name evidence="2" type="primary">rhuM</name>
    <name evidence="2" type="ordered locus">CBUD_1126</name>
</gene>
<sequence>MPMKHKEIPNAVIYQAKSGKIAFRGDLERDTVWGNLQQIADLFGVQKSAISKHLKNLYKGGELEKKATVSILETVQMEGNRRIKRRLEYYNLDAILSVGYRVNSKEATQFRIWATKTLKQHLLQGYTIDKKRIAANYELFMRAVSDVKTLLPKSGEVKTEDVLELIHAFADAWVSLDAYDSENFPKEGATQKQVTFTAEELQKTLHGFKQELIAKMQATELFGKARTKDAIQGIIGNIFQSFGKKDLYSSVEEKAAHLLYFFVKNHPFVDGNKRSGAFAFVWFLRKAGLLRASLTSEALTALTLLVAESDPKDKNRIIGLTLLLLQHS</sequence>
<proteinExistence type="predicted"/>
<dbReference type="Proteomes" id="UP000008555">
    <property type="component" value="Chromosome"/>
</dbReference>
<name>A9KCJ8_COXBN</name>
<dbReference type="KEGG" id="cbd:CBUD_1126"/>
<dbReference type="SUPFAM" id="SSF140931">
    <property type="entry name" value="Fic-like"/>
    <property type="match status" value="1"/>
</dbReference>
<evidence type="ECO:0000313" key="3">
    <source>
        <dbReference type="Proteomes" id="UP000008555"/>
    </source>
</evidence>
<dbReference type="Pfam" id="PF13310">
    <property type="entry name" value="Virulence_RhuM"/>
    <property type="match status" value="1"/>
</dbReference>
<dbReference type="InterPro" id="IPR003812">
    <property type="entry name" value="Fido"/>
</dbReference>
<dbReference type="RefSeq" id="WP_010957909.1">
    <property type="nucleotide sequence ID" value="NC_009727.1"/>
</dbReference>
<accession>A9KCJ8</accession>
<reference evidence="2 3" key="1">
    <citation type="journal article" date="2009" name="Infect. Immun.">
        <title>Comparative genomics reveal extensive transposon-mediated genomic plasticity and diversity among potential effector proteins within the genus Coxiella.</title>
        <authorList>
            <person name="Beare P.A."/>
            <person name="Unsworth N."/>
            <person name="Andoh M."/>
            <person name="Voth D.E."/>
            <person name="Omsland A."/>
            <person name="Gilk S.D."/>
            <person name="Williams K.P."/>
            <person name="Sobral B.W."/>
            <person name="Kupko J.J.III."/>
            <person name="Porcella S.F."/>
            <person name="Samuel J.E."/>
            <person name="Heinzen R.A."/>
        </authorList>
    </citation>
    <scope>NUCLEOTIDE SEQUENCE [LARGE SCALE GENOMIC DNA]</scope>
    <source>
        <strain evidence="2 3">Dugway 5J108-111</strain>
    </source>
</reference>